<dbReference type="EMBL" id="VKAC01000003">
    <property type="protein sequence ID" value="TXR56993.1"/>
    <property type="molecule type" value="Genomic_DNA"/>
</dbReference>
<dbReference type="OrthoDB" id="7946528at2"/>
<accession>A0A5C8ZIQ0</accession>
<organism evidence="2 3">
    <name type="scientific">Quadrisphaera setariae</name>
    <dbReference type="NCBI Taxonomy" id="2593304"/>
    <lineage>
        <taxon>Bacteria</taxon>
        <taxon>Bacillati</taxon>
        <taxon>Actinomycetota</taxon>
        <taxon>Actinomycetes</taxon>
        <taxon>Kineosporiales</taxon>
        <taxon>Kineosporiaceae</taxon>
        <taxon>Quadrisphaera</taxon>
    </lineage>
</organism>
<sequence length="210" mass="23672">MAASTPTPSDAVERLHRRQRQDALQHEADQVVDDLALDALLRRVGRPHRVGSSRLGLVVWRDIDITVVCDHLDIRAVGLLAGDLVARGDVREVAVRSEVGRLNTDPETYPDGIYLQVRAAQEDREEWKLDIWFVDQPERQPDLRHVQTLPPLLDGGARDAVLLIKERWAGRSEYGTVVSSADIYRAVLDDGVRDVDGFEQWRAERSASPR</sequence>
<dbReference type="RefSeq" id="WP_147925414.1">
    <property type="nucleotide sequence ID" value="NZ_VKAC01000003.1"/>
</dbReference>
<protein>
    <recommendedName>
        <fullName evidence="4">Nucleotidyl transferase AbiEii toxin, Type IV TA system</fullName>
    </recommendedName>
</protein>
<evidence type="ECO:0000313" key="2">
    <source>
        <dbReference type="EMBL" id="TXR56993.1"/>
    </source>
</evidence>
<gene>
    <name evidence="2" type="ORF">FMM08_05720</name>
</gene>
<evidence type="ECO:0000313" key="3">
    <source>
        <dbReference type="Proteomes" id="UP000321234"/>
    </source>
</evidence>
<feature type="region of interest" description="Disordered" evidence="1">
    <location>
        <begin position="1"/>
        <end position="20"/>
    </location>
</feature>
<dbReference type="Proteomes" id="UP000321234">
    <property type="component" value="Unassembled WGS sequence"/>
</dbReference>
<proteinExistence type="predicted"/>
<name>A0A5C8ZIQ0_9ACTN</name>
<evidence type="ECO:0008006" key="4">
    <source>
        <dbReference type="Google" id="ProtNLM"/>
    </source>
</evidence>
<evidence type="ECO:0000256" key="1">
    <source>
        <dbReference type="SAM" id="MobiDB-lite"/>
    </source>
</evidence>
<comment type="caution">
    <text evidence="2">The sequence shown here is derived from an EMBL/GenBank/DDBJ whole genome shotgun (WGS) entry which is preliminary data.</text>
</comment>
<keyword evidence="3" id="KW-1185">Reference proteome</keyword>
<dbReference type="AlphaFoldDB" id="A0A5C8ZIQ0"/>
<reference evidence="2 3" key="1">
    <citation type="submission" date="2019-07" db="EMBL/GenBank/DDBJ databases">
        <title>Quadrisphaera sp. strain DD2A genome sequencing and assembly.</title>
        <authorList>
            <person name="Kim I."/>
        </authorList>
    </citation>
    <scope>NUCLEOTIDE SEQUENCE [LARGE SCALE GENOMIC DNA]</scope>
    <source>
        <strain evidence="2 3">DD2A</strain>
    </source>
</reference>